<feature type="domain" description="Beta-ketoacyl-[acyl-carrier-protein] synthase III N-terminal" evidence="4">
    <location>
        <begin position="114"/>
        <end position="195"/>
    </location>
</feature>
<dbReference type="Pfam" id="PF08541">
    <property type="entry name" value="ACP_syn_III_C"/>
    <property type="match status" value="1"/>
</dbReference>
<dbReference type="PANTHER" id="PTHR34069:SF2">
    <property type="entry name" value="BETA-KETOACYL-[ACYL-CARRIER-PROTEIN] SYNTHASE III"/>
    <property type="match status" value="1"/>
</dbReference>
<evidence type="ECO:0000256" key="2">
    <source>
        <dbReference type="ARBA" id="ARBA00023315"/>
    </source>
</evidence>
<gene>
    <name evidence="5" type="ORF">ABDJ40_11275</name>
</gene>
<comment type="caution">
    <text evidence="5">The sequence shown here is derived from an EMBL/GenBank/DDBJ whole genome shotgun (WGS) entry which is preliminary data.</text>
</comment>
<dbReference type="SUPFAM" id="SSF53901">
    <property type="entry name" value="Thiolase-like"/>
    <property type="match status" value="1"/>
</dbReference>
<dbReference type="InterPro" id="IPR016039">
    <property type="entry name" value="Thiolase-like"/>
</dbReference>
<dbReference type="InterPro" id="IPR013747">
    <property type="entry name" value="ACP_syn_III_C"/>
</dbReference>
<evidence type="ECO:0000259" key="4">
    <source>
        <dbReference type="Pfam" id="PF08545"/>
    </source>
</evidence>
<keyword evidence="2" id="KW-0012">Acyltransferase</keyword>
<dbReference type="EMBL" id="JBDPZC010000004">
    <property type="protein sequence ID" value="MEO3713344.1"/>
    <property type="molecule type" value="Genomic_DNA"/>
</dbReference>
<dbReference type="Gene3D" id="3.40.47.10">
    <property type="match status" value="1"/>
</dbReference>
<name>A0ABV0GE89_9BURK</name>
<dbReference type="Pfam" id="PF08545">
    <property type="entry name" value="ACP_syn_III"/>
    <property type="match status" value="1"/>
</dbReference>
<feature type="domain" description="Beta-ketoacyl-[acyl-carrier-protein] synthase III C-terminal" evidence="3">
    <location>
        <begin position="240"/>
        <end position="329"/>
    </location>
</feature>
<proteinExistence type="predicted"/>
<sequence length="333" mass="34827">MFACPHPMAITGTGYALGDEFLDNAALAERHAIRIKPSFIKNSIGINSRYFLSEGRSTSDIATEAAKQALSQAGLPAQQLSRIIVATSTPDYLSPSTACVVQHKLGASGFPAHDVCAACSGFVYAVDQALRYLATGDEHVLVIGADVRSRTLDFSNRRTAFLYGDGAGAVVISRLKDSGAAEDSGFLASYLYADGAGHDAVYVPSVGTAATASAQLVMPDGQRVSHNASVGVPGLVKAVLSQAKLQQSAVDFFLFHQPNLYLLQSVCEDLGVPADKTHISFPDIGNTVAASIPIALAQAHAGKKLQFGDRVLLCAMGAGFTGGAQILRWSLPA</sequence>
<accession>A0ABV0GE89</accession>
<dbReference type="Proteomes" id="UP001462640">
    <property type="component" value="Unassembled WGS sequence"/>
</dbReference>
<evidence type="ECO:0000256" key="1">
    <source>
        <dbReference type="ARBA" id="ARBA00022679"/>
    </source>
</evidence>
<evidence type="ECO:0000313" key="5">
    <source>
        <dbReference type="EMBL" id="MEO3713344.1"/>
    </source>
</evidence>
<dbReference type="RefSeq" id="WP_347609693.1">
    <property type="nucleotide sequence ID" value="NZ_JBDPZC010000004.1"/>
</dbReference>
<dbReference type="NCBIfam" id="NF006829">
    <property type="entry name" value="PRK09352.1"/>
    <property type="match status" value="1"/>
</dbReference>
<keyword evidence="1" id="KW-0808">Transferase</keyword>
<dbReference type="InterPro" id="IPR013751">
    <property type="entry name" value="ACP_syn_III_N"/>
</dbReference>
<evidence type="ECO:0000259" key="3">
    <source>
        <dbReference type="Pfam" id="PF08541"/>
    </source>
</evidence>
<reference evidence="5 6" key="1">
    <citation type="submission" date="2024-05" db="EMBL/GenBank/DDBJ databases">
        <title>Roseateles sp. 2.12 16S ribosomal RNA gene Genome sequencing and assembly.</title>
        <authorList>
            <person name="Woo H."/>
        </authorList>
    </citation>
    <scope>NUCLEOTIDE SEQUENCE [LARGE SCALE GENOMIC DNA]</scope>
    <source>
        <strain evidence="5 6">2.12</strain>
    </source>
</reference>
<dbReference type="PANTHER" id="PTHR34069">
    <property type="entry name" value="3-OXOACYL-[ACYL-CARRIER-PROTEIN] SYNTHASE 3"/>
    <property type="match status" value="1"/>
</dbReference>
<evidence type="ECO:0000313" key="6">
    <source>
        <dbReference type="Proteomes" id="UP001462640"/>
    </source>
</evidence>
<keyword evidence="6" id="KW-1185">Reference proteome</keyword>
<protein>
    <submittedName>
        <fullName evidence="5">Ketoacyl-ACP synthase III</fullName>
    </submittedName>
</protein>
<organism evidence="5 6">
    <name type="scientific">Roseateles flavus</name>
    <dbReference type="NCBI Taxonomy" id="3149041"/>
    <lineage>
        <taxon>Bacteria</taxon>
        <taxon>Pseudomonadati</taxon>
        <taxon>Pseudomonadota</taxon>
        <taxon>Betaproteobacteria</taxon>
        <taxon>Burkholderiales</taxon>
        <taxon>Sphaerotilaceae</taxon>
        <taxon>Roseateles</taxon>
    </lineage>
</organism>
<dbReference type="CDD" id="cd00830">
    <property type="entry name" value="KAS_III"/>
    <property type="match status" value="1"/>
</dbReference>